<dbReference type="STRING" id="88431.ERS852423_00759"/>
<evidence type="ECO:0000256" key="4">
    <source>
        <dbReference type="ARBA" id="ARBA00023136"/>
    </source>
</evidence>
<gene>
    <name evidence="6" type="primary">uraA</name>
    <name evidence="6" type="ORF">ERS852526_00676</name>
</gene>
<keyword evidence="3 5" id="KW-1133">Transmembrane helix</keyword>
<organism evidence="6 7">
    <name type="scientific">Dorea longicatena</name>
    <dbReference type="NCBI Taxonomy" id="88431"/>
    <lineage>
        <taxon>Bacteria</taxon>
        <taxon>Bacillati</taxon>
        <taxon>Bacillota</taxon>
        <taxon>Clostridia</taxon>
        <taxon>Lachnospirales</taxon>
        <taxon>Lachnospiraceae</taxon>
        <taxon>Dorea</taxon>
    </lineage>
</organism>
<dbReference type="Pfam" id="PF00860">
    <property type="entry name" value="Xan_ur_permease"/>
    <property type="match status" value="1"/>
</dbReference>
<evidence type="ECO:0000256" key="3">
    <source>
        <dbReference type="ARBA" id="ARBA00022989"/>
    </source>
</evidence>
<dbReference type="InterPro" id="IPR043129">
    <property type="entry name" value="ATPase_NBD"/>
</dbReference>
<feature type="transmembrane region" description="Helical" evidence="5">
    <location>
        <begin position="74"/>
        <end position="92"/>
    </location>
</feature>
<reference evidence="6 7" key="1">
    <citation type="submission" date="2015-09" db="EMBL/GenBank/DDBJ databases">
        <authorList>
            <consortium name="Pathogen Informatics"/>
        </authorList>
    </citation>
    <scope>NUCLEOTIDE SEQUENCE [LARGE SCALE GENOMIC DNA]</scope>
    <source>
        <strain evidence="6 7">2789STDY5834914</strain>
    </source>
</reference>
<dbReference type="GO" id="GO:0015205">
    <property type="term" value="F:nucleobase transmembrane transporter activity"/>
    <property type="evidence" value="ECO:0007669"/>
    <property type="project" value="UniProtKB-ARBA"/>
</dbReference>
<dbReference type="Proteomes" id="UP000095485">
    <property type="component" value="Unassembled WGS sequence"/>
</dbReference>
<dbReference type="SUPFAM" id="SSF53067">
    <property type="entry name" value="Actin-like ATPase domain"/>
    <property type="match status" value="1"/>
</dbReference>
<dbReference type="AlphaFoldDB" id="A0A174LEQ2"/>
<dbReference type="GO" id="GO:0016020">
    <property type="term" value="C:membrane"/>
    <property type="evidence" value="ECO:0007669"/>
    <property type="project" value="UniProtKB-SubCell"/>
</dbReference>
<evidence type="ECO:0000256" key="2">
    <source>
        <dbReference type="ARBA" id="ARBA00022692"/>
    </source>
</evidence>
<evidence type="ECO:0000313" key="6">
    <source>
        <dbReference type="EMBL" id="CUP21381.1"/>
    </source>
</evidence>
<dbReference type="Gene3D" id="3.30.420.40">
    <property type="match status" value="1"/>
</dbReference>
<evidence type="ECO:0000313" key="7">
    <source>
        <dbReference type="Proteomes" id="UP000095485"/>
    </source>
</evidence>
<evidence type="ECO:0000256" key="1">
    <source>
        <dbReference type="ARBA" id="ARBA00004141"/>
    </source>
</evidence>
<keyword evidence="2 5" id="KW-0812">Transmembrane</keyword>
<dbReference type="EMBL" id="CZAY01000004">
    <property type="protein sequence ID" value="CUP21381.1"/>
    <property type="molecule type" value="Genomic_DNA"/>
</dbReference>
<keyword evidence="4 5" id="KW-0472">Membrane</keyword>
<comment type="subcellular location">
    <subcellularLocation>
        <location evidence="1">Membrane</location>
        <topology evidence="1">Multi-pass membrane protein</topology>
    </subcellularLocation>
</comment>
<evidence type="ECO:0000256" key="5">
    <source>
        <dbReference type="SAM" id="Phobius"/>
    </source>
</evidence>
<protein>
    <submittedName>
        <fullName evidence="6">Uracil transporter</fullName>
    </submittedName>
</protein>
<feature type="transmembrane region" description="Helical" evidence="5">
    <location>
        <begin position="21"/>
        <end position="40"/>
    </location>
</feature>
<sequence length="172" mass="19057">MESHKIIQVEEKVPLKLLLPLSIQHMFAMFGASVLVPFIFGINPAIVLFMNGVGTLIFIVVTKAKSPAYLGSSFAFLAPAGVVISKMGYPYVERLSDAVFNIRMLYDDTVLIGGELGEYADYFIEKVWGILDSQDIYREESAKDYVKVCEDGENVIAIGAAMYYINQAAVRL</sequence>
<dbReference type="InterPro" id="IPR006043">
    <property type="entry name" value="NCS2"/>
</dbReference>
<accession>A0A174LEQ2</accession>
<feature type="transmembrane region" description="Helical" evidence="5">
    <location>
        <begin position="46"/>
        <end position="62"/>
    </location>
</feature>
<proteinExistence type="predicted"/>
<name>A0A174LEQ2_9FIRM</name>